<dbReference type="InterPro" id="IPR036278">
    <property type="entry name" value="Sialidase_sf"/>
</dbReference>
<sequence>MMPPSRRRRRPAPASRAAGQQGSSAIFHFLEDPIRASTTFVCCITLFTRTSIVTMARSVFCVLALWRFTLLFSTISATPHYRRQNQSYNQSCGSAFPQTVLAAPVVFGDGTYPRANQLTDGSLIGAYTAFVDGNNVITLVKSYDNGNTWSFQGTAASGASNAHDIDNPYPLQLPSGRLIVAFRNHDRDPSTGNYTYFRITLCYSDDGGLSWEYLSQAAEAVGPVTGLWEPFLRLTTTTTPPPSKSTTPPSPPPKTKTPSPAPPPTPAAPGPPPRPSPAPPPPPATACPASPPSPAPTSSSSTSANSPTPPATPSSPFAAPPAATTAPPGPIPGTWCTRPRGTGIMRGVRRSRLCRVRGRGRRGWCWWWCL</sequence>
<keyword evidence="2" id="KW-0472">Membrane</keyword>
<dbReference type="OrthoDB" id="2739686at2759"/>
<dbReference type="PANTHER" id="PTHR38792:SF3">
    <property type="entry name" value="BNR_ASP-BOX REPEAT DOMAIN PROTEIN (AFU_ORTHOLOGUE AFUA_7G06430)-RELATED"/>
    <property type="match status" value="1"/>
</dbReference>
<dbReference type="Proteomes" id="UP000324767">
    <property type="component" value="Unassembled WGS sequence"/>
</dbReference>
<organism evidence="3 4">
    <name type="scientific">Lasallia pustulata</name>
    <dbReference type="NCBI Taxonomy" id="136370"/>
    <lineage>
        <taxon>Eukaryota</taxon>
        <taxon>Fungi</taxon>
        <taxon>Dikarya</taxon>
        <taxon>Ascomycota</taxon>
        <taxon>Pezizomycotina</taxon>
        <taxon>Lecanoromycetes</taxon>
        <taxon>OSLEUM clade</taxon>
        <taxon>Umbilicariomycetidae</taxon>
        <taxon>Umbilicariales</taxon>
        <taxon>Umbilicariaceae</taxon>
        <taxon>Lasallia</taxon>
    </lineage>
</organism>
<feature type="compositionally biased region" description="Low complexity" evidence="1">
    <location>
        <begin position="296"/>
        <end position="306"/>
    </location>
</feature>
<feature type="region of interest" description="Disordered" evidence="1">
    <location>
        <begin position="1"/>
        <end position="20"/>
    </location>
</feature>
<dbReference type="PANTHER" id="PTHR38792">
    <property type="entry name" value="BNR/ASP-BOX REPEAT DOMAIN PROTEIN (AFU_ORTHOLOGUE AFUA_7G06430)-RELATED"/>
    <property type="match status" value="1"/>
</dbReference>
<evidence type="ECO:0000313" key="4">
    <source>
        <dbReference type="Proteomes" id="UP000324767"/>
    </source>
</evidence>
<feature type="compositionally biased region" description="Pro residues" evidence="1">
    <location>
        <begin position="239"/>
        <end position="295"/>
    </location>
</feature>
<dbReference type="AlphaFoldDB" id="A0A5M8PCF8"/>
<accession>A0A5M8PCF8</accession>
<dbReference type="CDD" id="cd15482">
    <property type="entry name" value="Sialidase_non-viral"/>
    <property type="match status" value="1"/>
</dbReference>
<evidence type="ECO:0000256" key="1">
    <source>
        <dbReference type="SAM" id="MobiDB-lite"/>
    </source>
</evidence>
<feature type="compositionally biased region" description="Low complexity" evidence="1">
    <location>
        <begin position="314"/>
        <end position="326"/>
    </location>
</feature>
<proteinExistence type="predicted"/>
<feature type="region of interest" description="Disordered" evidence="1">
    <location>
        <begin position="234"/>
        <end position="338"/>
    </location>
</feature>
<dbReference type="PRINTS" id="PR01217">
    <property type="entry name" value="PRICHEXTENSN"/>
</dbReference>
<name>A0A5M8PCF8_9LECA</name>
<evidence type="ECO:0008006" key="5">
    <source>
        <dbReference type="Google" id="ProtNLM"/>
    </source>
</evidence>
<dbReference type="Gene3D" id="2.120.10.10">
    <property type="match status" value="1"/>
</dbReference>
<dbReference type="SUPFAM" id="SSF50939">
    <property type="entry name" value="Sialidases"/>
    <property type="match status" value="1"/>
</dbReference>
<feature type="compositionally biased region" description="Basic residues" evidence="1">
    <location>
        <begin position="1"/>
        <end position="11"/>
    </location>
</feature>
<gene>
    <name evidence="3" type="ORF">FRX48_09608</name>
</gene>
<feature type="transmembrane region" description="Helical" evidence="2">
    <location>
        <begin position="59"/>
        <end position="81"/>
    </location>
</feature>
<evidence type="ECO:0000313" key="3">
    <source>
        <dbReference type="EMBL" id="KAA6406676.1"/>
    </source>
</evidence>
<comment type="caution">
    <text evidence="3">The sequence shown here is derived from an EMBL/GenBank/DDBJ whole genome shotgun (WGS) entry which is preliminary data.</text>
</comment>
<evidence type="ECO:0000256" key="2">
    <source>
        <dbReference type="SAM" id="Phobius"/>
    </source>
</evidence>
<keyword evidence="2" id="KW-0812">Transmembrane</keyword>
<protein>
    <recommendedName>
        <fullName evidence="5">Sialidase domain-containing protein</fullName>
    </recommendedName>
</protein>
<keyword evidence="2" id="KW-1133">Transmembrane helix</keyword>
<reference evidence="3 4" key="1">
    <citation type="submission" date="2019-09" db="EMBL/GenBank/DDBJ databases">
        <title>The hologenome of the rock-dwelling lichen Lasallia pustulata.</title>
        <authorList>
            <person name="Greshake Tzovaras B."/>
            <person name="Segers F."/>
            <person name="Bicker A."/>
            <person name="Dal Grande F."/>
            <person name="Otte J."/>
            <person name="Hankeln T."/>
            <person name="Schmitt I."/>
            <person name="Ebersberger I."/>
        </authorList>
    </citation>
    <scope>NUCLEOTIDE SEQUENCE [LARGE SCALE GENOMIC DNA]</scope>
    <source>
        <strain evidence="3">A1-1</strain>
    </source>
</reference>
<dbReference type="EMBL" id="VXIT01000024">
    <property type="protein sequence ID" value="KAA6406676.1"/>
    <property type="molecule type" value="Genomic_DNA"/>
</dbReference>